<evidence type="ECO:0000256" key="4">
    <source>
        <dbReference type="ARBA" id="ARBA00022729"/>
    </source>
</evidence>
<evidence type="ECO:0000256" key="1">
    <source>
        <dbReference type="ARBA" id="ARBA00004141"/>
    </source>
</evidence>
<dbReference type="PRINTS" id="PR00316">
    <property type="entry name" value="ENTEROVIROMP"/>
</dbReference>
<dbReference type="Gene3D" id="2.40.160.20">
    <property type="match status" value="1"/>
</dbReference>
<evidence type="ECO:0000256" key="2">
    <source>
        <dbReference type="ARBA" id="ARBA00022452"/>
    </source>
</evidence>
<keyword evidence="7" id="KW-1185">Reference proteome</keyword>
<evidence type="ECO:0000256" key="3">
    <source>
        <dbReference type="ARBA" id="ARBA00022692"/>
    </source>
</evidence>
<keyword evidence="3" id="KW-0812">Transmembrane</keyword>
<dbReference type="PANTHER" id="PTHR35892:SF2">
    <property type="entry name" value="OUTER MEMBRANE PROTEIN PAGN"/>
    <property type="match status" value="1"/>
</dbReference>
<comment type="subcellular location">
    <subcellularLocation>
        <location evidence="1">Membrane</location>
        <topology evidence="1">Multi-pass membrane protein</topology>
    </subcellularLocation>
</comment>
<evidence type="ECO:0000256" key="5">
    <source>
        <dbReference type="ARBA" id="ARBA00023136"/>
    </source>
</evidence>
<dbReference type="Pfam" id="PF06316">
    <property type="entry name" value="Ail_Lom"/>
    <property type="match status" value="1"/>
</dbReference>
<dbReference type="KEGG" id="vg:22277229"/>
<evidence type="ECO:0000313" key="6">
    <source>
        <dbReference type="EMBL" id="AHZ95230.1"/>
    </source>
</evidence>
<keyword evidence="2" id="KW-1134">Transmembrane beta strand</keyword>
<reference evidence="6 7" key="1">
    <citation type="journal article" date="2014" name="Emerg. Infect. Dis.">
        <title>Clinical Isolates of Shiga Toxin 1a-Producing Shigella flexneri with an Epidemiological Link to Recent Travel to Hispaniola.</title>
        <authorList>
            <person name="Gray M.D."/>
            <person name="Lampel K.A."/>
            <person name="Strockbine N.A."/>
            <person name="Fernandez R.E."/>
            <person name="Melton-Celsa A.R."/>
            <person name="Maurelli A.T."/>
        </authorList>
    </citation>
    <scope>NUCLEOTIDE SEQUENCE [LARGE SCALE GENOMIC DNA]</scope>
</reference>
<dbReference type="InterPro" id="IPR051723">
    <property type="entry name" value="Bact_OM_Invasion-Related"/>
</dbReference>
<dbReference type="EMBL" id="KJ603229">
    <property type="protein sequence ID" value="AHZ95230.1"/>
    <property type="molecule type" value="Genomic_DNA"/>
</dbReference>
<sequence>MKNIYKIIACAVIGTSMVAMPAHAAEGDHTISLGYAHFQFPGLKDFVKDATAHNRETFSHFVNRNYFSSLGEYTDGRVSGYEGKDKNPQGINIRYRYEITDDFGVITSFTWTRSLTNSQTFIDVQSADHSRKIKNPAASARTDIRANYWSLLAGPSWRVNQYMSLYAMAGMGVAKVTADLKIKDNINSSGGFSESNSTKKTSLAWAAGAQFNLNESVTLDVAYEGSGSGDWRTSGVTAGIGLKF</sequence>
<dbReference type="SUPFAM" id="SSF56925">
    <property type="entry name" value="OMPA-like"/>
    <property type="match status" value="1"/>
</dbReference>
<protein>
    <submittedName>
        <fullName evidence="6">Attachment invasion locus protein</fullName>
    </submittedName>
</protein>
<organism evidence="6 7">
    <name type="scientific">Shigella phage POCJ13</name>
    <dbReference type="NCBI Taxonomy" id="1498227"/>
    <lineage>
        <taxon>Viruses</taxon>
        <taxon>Duplodnaviria</taxon>
        <taxon>Heunggongvirae</taxon>
        <taxon>Uroviricota</taxon>
        <taxon>Caudoviricetes</taxon>
        <taxon>Sepvirinae</taxon>
        <taxon>Diegovirus</taxon>
        <taxon>Diegovirus POCJ13</taxon>
    </lineage>
</organism>
<dbReference type="InterPro" id="IPR000758">
    <property type="entry name" value="Enterovir_OMP"/>
</dbReference>
<proteinExistence type="predicted"/>
<dbReference type="OrthoDB" id="6366at10239"/>
<dbReference type="RefSeq" id="YP_009100286.1">
    <property type="nucleotide sequence ID" value="NC_025434.1"/>
</dbReference>
<evidence type="ECO:0000313" key="7">
    <source>
        <dbReference type="Proteomes" id="UP000029366"/>
    </source>
</evidence>
<dbReference type="PANTHER" id="PTHR35892">
    <property type="entry name" value="OUTER MEMBRANE PROTEIN PAGN-RELATED"/>
    <property type="match status" value="1"/>
</dbReference>
<dbReference type="InterPro" id="IPR011250">
    <property type="entry name" value="OMP/PagP_B-barrel"/>
</dbReference>
<accession>A0A088CE87</accession>
<keyword evidence="4" id="KW-0732">Signal</keyword>
<dbReference type="Proteomes" id="UP000029366">
    <property type="component" value="Segment"/>
</dbReference>
<name>A0A088CE87_9CAUD</name>
<dbReference type="GO" id="GO:0016020">
    <property type="term" value="C:membrane"/>
    <property type="evidence" value="ECO:0007669"/>
    <property type="project" value="UniProtKB-SubCell"/>
</dbReference>
<dbReference type="GeneID" id="22277229"/>
<dbReference type="GO" id="GO:0044384">
    <property type="term" value="C:host outer membrane"/>
    <property type="evidence" value="ECO:0007669"/>
    <property type="project" value="InterPro"/>
</dbReference>
<keyword evidence="5" id="KW-0472">Membrane</keyword>